<dbReference type="Proteomes" id="UP000223913">
    <property type="component" value="Unassembled WGS sequence"/>
</dbReference>
<evidence type="ECO:0000313" key="6">
    <source>
        <dbReference type="Proteomes" id="UP000223913"/>
    </source>
</evidence>
<dbReference type="NCBIfam" id="TIGR04380">
    <property type="entry name" value="myo_inos_iolG"/>
    <property type="match status" value="1"/>
</dbReference>
<evidence type="ECO:0000259" key="4">
    <source>
        <dbReference type="Pfam" id="PF22725"/>
    </source>
</evidence>
<keyword evidence="6" id="KW-1185">Reference proteome</keyword>
<sequence>MKAFKVAVLGLGRIGQIHAKNLQQLFPDLSLQVITSSDTGRNFAEKNHFPEIGDDFERSLQDPGVKAVVICSPSDTHAHYIKRSAAAGKAIFCEKPLDLSLEVIREIDEAVRTAGVPLMLGFNKRFDPHLGALKRSLQAGKIGRPNILRITSRDPAPPPISYIESSGGIYMDMIIHDFDTSRFLLESEVTSIFTRAAVRVDPAIGEAGDVDTSVSILTFENGVMATIDNSRQAAYGYDQRVEILGSDGMLQMNNIPVDTHLVFGRQGASQPPYLDFFLERYAAAYREEMRVFIEALRQGHAMPVGVEDGLRSTAIAIAAKRSLDENRPVEMKEIL</sequence>
<dbReference type="InterPro" id="IPR036291">
    <property type="entry name" value="NAD(P)-bd_dom_sf"/>
</dbReference>
<evidence type="ECO:0000256" key="1">
    <source>
        <dbReference type="ARBA" id="ARBA00010928"/>
    </source>
</evidence>
<dbReference type="InterPro" id="IPR030827">
    <property type="entry name" value="Myo_inos_IolG"/>
</dbReference>
<keyword evidence="2" id="KW-0560">Oxidoreductase</keyword>
<gene>
    <name evidence="5" type="primary">iolG</name>
    <name evidence="5" type="ORF">CRP01_16560</name>
</gene>
<dbReference type="Pfam" id="PF22725">
    <property type="entry name" value="GFO_IDH_MocA_C3"/>
    <property type="match status" value="1"/>
</dbReference>
<dbReference type="GO" id="GO:0016491">
    <property type="term" value="F:oxidoreductase activity"/>
    <property type="evidence" value="ECO:0007669"/>
    <property type="project" value="UniProtKB-KW"/>
</dbReference>
<dbReference type="InterPro" id="IPR055170">
    <property type="entry name" value="GFO_IDH_MocA-like_dom"/>
</dbReference>
<proteinExistence type="inferred from homology"/>
<dbReference type="RefSeq" id="WP_099151175.1">
    <property type="nucleotide sequence ID" value="NZ_PDUD01000021.1"/>
</dbReference>
<evidence type="ECO:0000259" key="3">
    <source>
        <dbReference type="Pfam" id="PF01408"/>
    </source>
</evidence>
<comment type="similarity">
    <text evidence="1">Belongs to the Gfo/Idh/MocA family.</text>
</comment>
<dbReference type="PANTHER" id="PTHR42840">
    <property type="entry name" value="NAD(P)-BINDING ROSSMANN-FOLD SUPERFAMILY PROTEIN-RELATED"/>
    <property type="match status" value="1"/>
</dbReference>
<dbReference type="Gene3D" id="3.30.360.10">
    <property type="entry name" value="Dihydrodipicolinate Reductase, domain 2"/>
    <property type="match status" value="1"/>
</dbReference>
<dbReference type="Pfam" id="PF01408">
    <property type="entry name" value="GFO_IDH_MocA"/>
    <property type="match status" value="1"/>
</dbReference>
<feature type="domain" description="Gfo/Idh/MocA-like oxidoreductase N-terminal" evidence="3">
    <location>
        <begin position="4"/>
        <end position="122"/>
    </location>
</feature>
<dbReference type="GO" id="GO:0000166">
    <property type="term" value="F:nucleotide binding"/>
    <property type="evidence" value="ECO:0007669"/>
    <property type="project" value="InterPro"/>
</dbReference>
<protein>
    <submittedName>
        <fullName evidence="5">Inositol 2-dehydrogenase</fullName>
    </submittedName>
</protein>
<dbReference type="AlphaFoldDB" id="A0A2D0NBP2"/>
<comment type="caution">
    <text evidence="5">The sequence shown here is derived from an EMBL/GenBank/DDBJ whole genome shotgun (WGS) entry which is preliminary data.</text>
</comment>
<dbReference type="OrthoDB" id="9781031at2"/>
<evidence type="ECO:0000313" key="5">
    <source>
        <dbReference type="EMBL" id="PHN05599.1"/>
    </source>
</evidence>
<dbReference type="Gene3D" id="3.40.50.720">
    <property type="entry name" value="NAD(P)-binding Rossmann-like Domain"/>
    <property type="match status" value="1"/>
</dbReference>
<dbReference type="PANTHER" id="PTHR42840:SF3">
    <property type="entry name" value="BINDING ROSSMANN FOLD OXIDOREDUCTASE, PUTATIVE (AFU_ORTHOLOGUE AFUA_2G10240)-RELATED"/>
    <property type="match status" value="1"/>
</dbReference>
<dbReference type="SUPFAM" id="SSF55347">
    <property type="entry name" value="Glyceraldehyde-3-phosphate dehydrogenase-like, C-terminal domain"/>
    <property type="match status" value="1"/>
</dbReference>
<evidence type="ECO:0000256" key="2">
    <source>
        <dbReference type="ARBA" id="ARBA00023002"/>
    </source>
</evidence>
<reference evidence="5 6" key="1">
    <citation type="submission" date="2017-10" db="EMBL/GenBank/DDBJ databases">
        <title>The draft genome sequence of Lewinella nigricans NBRC 102662.</title>
        <authorList>
            <person name="Wang K."/>
        </authorList>
    </citation>
    <scope>NUCLEOTIDE SEQUENCE [LARGE SCALE GENOMIC DNA]</scope>
    <source>
        <strain evidence="5 6">NBRC 102662</strain>
    </source>
</reference>
<dbReference type="EMBL" id="PDUD01000021">
    <property type="protein sequence ID" value="PHN05599.1"/>
    <property type="molecule type" value="Genomic_DNA"/>
</dbReference>
<feature type="domain" description="GFO/IDH/MocA-like oxidoreductase" evidence="4">
    <location>
        <begin position="133"/>
        <end position="250"/>
    </location>
</feature>
<name>A0A2D0NBP2_FLAN2</name>
<organism evidence="5 6">
    <name type="scientific">Flavilitoribacter nigricans (strain ATCC 23147 / DSM 23189 / NBRC 102662 / NCIMB 1420 / SS-2)</name>
    <name type="common">Lewinella nigricans</name>
    <dbReference type="NCBI Taxonomy" id="1122177"/>
    <lineage>
        <taxon>Bacteria</taxon>
        <taxon>Pseudomonadati</taxon>
        <taxon>Bacteroidota</taxon>
        <taxon>Saprospiria</taxon>
        <taxon>Saprospirales</taxon>
        <taxon>Lewinellaceae</taxon>
        <taxon>Flavilitoribacter</taxon>
    </lineage>
</organism>
<dbReference type="SUPFAM" id="SSF51735">
    <property type="entry name" value="NAD(P)-binding Rossmann-fold domains"/>
    <property type="match status" value="1"/>
</dbReference>
<dbReference type="InterPro" id="IPR000683">
    <property type="entry name" value="Gfo/Idh/MocA-like_OxRdtase_N"/>
</dbReference>
<accession>A0A2D0NBP2</accession>